<dbReference type="EMBL" id="WVHK01000081">
    <property type="protein sequence ID" value="MXV21231.1"/>
    <property type="molecule type" value="Genomic_DNA"/>
</dbReference>
<accession>A0A6I4YML4</accession>
<sequence>MANKPSILIDRATRGASGWNDVTLLYQEGQSDLSLNYFEENAGPEHLRQQLMTLDPRTSDVWRLLTAKALENDRDDLFAPITVKPEELARALGLKPHPKGGMRQKDLLHCTQSLFHLERLWLIMPDAKDPEEATRERVLAVMKRGRGRRVDGQVIPSSWTVVLGEWARYFPKRYAPIFRSLVELPANSATNLWAKQVGTEVTYWLRETAEDTSAVRSITVQTLLARASLLPDVLDMRQNKNLNRAIERFEATLDLLRSLGVHDGWTYDPISTQALDRQQGRPAFFETWLASQVILQVPDVLLSALGEMTERSTPT</sequence>
<dbReference type="AlphaFoldDB" id="A0A6I4YML4"/>
<evidence type="ECO:0000313" key="2">
    <source>
        <dbReference type="Proteomes" id="UP000430519"/>
    </source>
</evidence>
<comment type="caution">
    <text evidence="1">The sequence shown here is derived from an EMBL/GenBank/DDBJ whole genome shotgun (WGS) entry which is preliminary data.</text>
</comment>
<gene>
    <name evidence="1" type="ORF">GLX28_16515</name>
</gene>
<dbReference type="RefSeq" id="WP_160981376.1">
    <property type="nucleotide sequence ID" value="NZ_WVHK01000081.1"/>
</dbReference>
<evidence type="ECO:0000313" key="1">
    <source>
        <dbReference type="EMBL" id="MXV21231.1"/>
    </source>
</evidence>
<organism evidence="1 2">
    <name type="scientific">Deinococcus xianganensis</name>
    <dbReference type="NCBI Taxonomy" id="1507289"/>
    <lineage>
        <taxon>Bacteria</taxon>
        <taxon>Thermotogati</taxon>
        <taxon>Deinococcota</taxon>
        <taxon>Deinococci</taxon>
        <taxon>Deinococcales</taxon>
        <taxon>Deinococcaceae</taxon>
        <taxon>Deinococcus</taxon>
    </lineage>
</organism>
<dbReference type="Proteomes" id="UP000430519">
    <property type="component" value="Unassembled WGS sequence"/>
</dbReference>
<protein>
    <submittedName>
        <fullName evidence="1">Uncharacterized protein</fullName>
    </submittedName>
</protein>
<name>A0A6I4YML4_9DEIO</name>
<keyword evidence="2" id="KW-1185">Reference proteome</keyword>
<proteinExistence type="predicted"/>
<reference evidence="1 2" key="1">
    <citation type="submission" date="2019-11" db="EMBL/GenBank/DDBJ databases">
        <title>Genome sequence of Deinococcus xianganensis Y35, AI-2 producing algicidal bacterium, isolated from lake water.</title>
        <authorList>
            <person name="Li Y."/>
        </authorList>
    </citation>
    <scope>NUCLEOTIDE SEQUENCE [LARGE SCALE GENOMIC DNA]</scope>
    <source>
        <strain evidence="1 2">Y35</strain>
    </source>
</reference>